<organism evidence="1 2">
    <name type="scientific">Psychrobacter luti</name>
    <dbReference type="NCBI Taxonomy" id="198481"/>
    <lineage>
        <taxon>Bacteria</taxon>
        <taxon>Pseudomonadati</taxon>
        <taxon>Pseudomonadota</taxon>
        <taxon>Gammaproteobacteria</taxon>
        <taxon>Moraxellales</taxon>
        <taxon>Moraxellaceae</taxon>
        <taxon>Psychrobacter</taxon>
    </lineage>
</organism>
<name>A0A839TB78_9GAMM</name>
<evidence type="ECO:0000313" key="1">
    <source>
        <dbReference type="EMBL" id="MBB3106399.1"/>
    </source>
</evidence>
<gene>
    <name evidence="1" type="ORF">FHS24_000900</name>
</gene>
<dbReference type="Proteomes" id="UP000588111">
    <property type="component" value="Unassembled WGS sequence"/>
</dbReference>
<protein>
    <submittedName>
        <fullName evidence="1">Uncharacterized protein</fullName>
    </submittedName>
</protein>
<evidence type="ECO:0000313" key="2">
    <source>
        <dbReference type="Proteomes" id="UP000588111"/>
    </source>
</evidence>
<sequence>MGLNHMGYALKRADYHIIMIWFVKLFYKLFQLGNLSDKLVNLLPSFLCCGAYYIDFDWGVNCFIKGF</sequence>
<dbReference type="EMBL" id="JACHXL010000002">
    <property type="protein sequence ID" value="MBB3106399.1"/>
    <property type="molecule type" value="Genomic_DNA"/>
</dbReference>
<accession>A0A839TB78</accession>
<reference evidence="1 2" key="1">
    <citation type="submission" date="2020-08" db="EMBL/GenBank/DDBJ databases">
        <title>Genomic Encyclopedia of Type Strains, Phase III (KMG-III): the genomes of soil and plant-associated and newly described type strains.</title>
        <authorList>
            <person name="Whitman W."/>
        </authorList>
    </citation>
    <scope>NUCLEOTIDE SEQUENCE [LARGE SCALE GENOMIC DNA]</scope>
    <source>
        <strain evidence="1 2">CECT 5885</strain>
    </source>
</reference>
<dbReference type="AlphaFoldDB" id="A0A839TB78"/>
<proteinExistence type="predicted"/>
<keyword evidence="2" id="KW-1185">Reference proteome</keyword>
<comment type="caution">
    <text evidence="1">The sequence shown here is derived from an EMBL/GenBank/DDBJ whole genome shotgun (WGS) entry which is preliminary data.</text>
</comment>